<dbReference type="KEGG" id="bex:A11Q_728"/>
<dbReference type="InterPro" id="IPR019734">
    <property type="entry name" value="TPR_rpt"/>
</dbReference>
<evidence type="ECO:0000313" key="4">
    <source>
        <dbReference type="Proteomes" id="UP000012040"/>
    </source>
</evidence>
<name>M4V6X3_9BACT</name>
<feature type="signal peptide" evidence="2">
    <location>
        <begin position="1"/>
        <end position="27"/>
    </location>
</feature>
<dbReference type="Pfam" id="PF13432">
    <property type="entry name" value="TPR_16"/>
    <property type="match status" value="1"/>
</dbReference>
<dbReference type="PROSITE" id="PS50005">
    <property type="entry name" value="TPR"/>
    <property type="match status" value="1"/>
</dbReference>
<dbReference type="PATRIC" id="fig|1184267.3.peg.737"/>
<dbReference type="STRING" id="1184267.A11Q_728"/>
<keyword evidence="2" id="KW-0732">Signal</keyword>
<dbReference type="HOGENOM" id="CLU_271777_0_0_7"/>
<feature type="chain" id="PRO_5004059913" evidence="2">
    <location>
        <begin position="28"/>
        <end position="1069"/>
    </location>
</feature>
<proteinExistence type="predicted"/>
<keyword evidence="1" id="KW-0802">TPR repeat</keyword>
<protein>
    <submittedName>
        <fullName evidence="3">Adventurous gliding motility protein U</fullName>
    </submittedName>
</protein>
<gene>
    <name evidence="3" type="ORF">A11Q_728</name>
</gene>
<organism evidence="3 4">
    <name type="scientific">Pseudobdellovibrio exovorus JSS</name>
    <dbReference type="NCBI Taxonomy" id="1184267"/>
    <lineage>
        <taxon>Bacteria</taxon>
        <taxon>Pseudomonadati</taxon>
        <taxon>Bdellovibrionota</taxon>
        <taxon>Bdellovibrionia</taxon>
        <taxon>Bdellovibrionales</taxon>
        <taxon>Pseudobdellovibrionaceae</taxon>
        <taxon>Pseudobdellovibrio</taxon>
    </lineage>
</organism>
<reference evidence="3 4" key="1">
    <citation type="journal article" date="2013" name="ISME J.">
        <title>By their genes ye shall know them: genomic signatures of predatory bacteria.</title>
        <authorList>
            <person name="Pasternak Z."/>
            <person name="Pietrokovski S."/>
            <person name="Rotem O."/>
            <person name="Gophna U."/>
            <person name="Lurie-Weinberger M.N."/>
            <person name="Jurkevitch E."/>
        </authorList>
    </citation>
    <scope>NUCLEOTIDE SEQUENCE [LARGE SCALE GENOMIC DNA]</scope>
    <source>
        <strain evidence="3 4">JSS</strain>
    </source>
</reference>
<evidence type="ECO:0000313" key="3">
    <source>
        <dbReference type="EMBL" id="AGH94948.1"/>
    </source>
</evidence>
<accession>M4V6X3</accession>
<dbReference type="Gene3D" id="1.25.40.10">
    <property type="entry name" value="Tetratricopeptide repeat domain"/>
    <property type="match status" value="6"/>
</dbReference>
<sequence>MNNMKLTHSIVGTLVVAGLLGGSVAMAQQTGSNQKKVTLGDLLRRAKEESRGSKVNQIEKKATAVPNSNLTFEKSQSAVNLNDIKPPETSRIYSYENADQAAYERTLDSQIKELYQLTQRFKDSPNRGELWLRLAELYVEKSALVDARKQKEYDQKLKEFQSGRSRVRPTLETAEARDYNKRAIQLYEWFLRDYPNDPKISQALFFLGYNNFEIGEVQKGSAYYSQLTSRFPNSPFAGDAHFAVAENLFENEKWADAYKEYSFLIKDNKHHLHLIALYKGAWCLYRTGKTEDGIKYLDYIVKSGARNSQQVNRATGRRIDGARLENEALKDLVIFFADSGDTNRALSYFKNVNGKEYLPSIERLAYVLSDKGNREGSREAFRYLISREPNSKKAFEYQYQIVQNYFFAKNSPEFKNELYKWITNYNSKSQWYNLHSSDRSFIVKSNQLREQTLRNYILQQHQTAQNSRAEFSRQSADEGYKLYFQEFGNSTSAADMRFFYGELLYDMKRYSDAANEYTVVVNRFPNSQYAEKASQNILLALEKTVPTDAEFQRRTGNSLDPVPLDEPTKKFIATSNWYLQKYPKSEKAAEIKFRIGRIYYLTNNFNPAEKQFREIVQQHPRTTYSEYSANLLLDIYNLKQDYVGLEKIGSELLADSSISNAKLGDDIRGVIEKASFKQAQTFEVDKKYAEAATQYQSFGLQNPKSNLAAVAFFNAGVNFERAGKTKDAASNYQRAVATNTTGTSAEVKSKAKRLLAKIKQDAGSFEEAAVLYSDLYRENPKDPLAPNFLYNAALMKEIAGNPAEAFDDYNAYIKLNTNKSENAEIVFKMAEQQRRLKMNADSLANYRRYLELPEARVDRRIEAQYWVVDLSSKLGQRSELATAEARINTWRNTLQGARREAAGVYLAKVRIMQSQQNFQRLKEVTIPSVPSQQKAAIDKKLEIMAVLNEQLGQVIQLASPEEIVDALYILAEANEHMALSIRAVPIPENIAAENRQQYLDEVNKIVMPFATKADESYKLAIERGQDLKGYNTSYQNAYQKMSQKYPDQYYSAKETVSGTRAIDWGVKTK</sequence>
<dbReference type="AlphaFoldDB" id="M4V6X3"/>
<dbReference type="eggNOG" id="COG1729">
    <property type="taxonomic scope" value="Bacteria"/>
</dbReference>
<keyword evidence="4" id="KW-1185">Reference proteome</keyword>
<dbReference type="EMBL" id="CP003537">
    <property type="protein sequence ID" value="AGH94948.1"/>
    <property type="molecule type" value="Genomic_DNA"/>
</dbReference>
<dbReference type="SMART" id="SM00028">
    <property type="entry name" value="TPR"/>
    <property type="match status" value="7"/>
</dbReference>
<evidence type="ECO:0000256" key="1">
    <source>
        <dbReference type="PROSITE-ProRule" id="PRU00339"/>
    </source>
</evidence>
<dbReference type="SUPFAM" id="SSF48452">
    <property type="entry name" value="TPR-like"/>
    <property type="match status" value="2"/>
</dbReference>
<dbReference type="Pfam" id="PF13174">
    <property type="entry name" value="TPR_6"/>
    <property type="match status" value="1"/>
</dbReference>
<evidence type="ECO:0000256" key="2">
    <source>
        <dbReference type="SAM" id="SignalP"/>
    </source>
</evidence>
<feature type="repeat" description="TPR" evidence="1">
    <location>
        <begin position="589"/>
        <end position="622"/>
    </location>
</feature>
<dbReference type="Proteomes" id="UP000012040">
    <property type="component" value="Chromosome"/>
</dbReference>
<dbReference type="OrthoDB" id="5287059at2"/>
<dbReference type="InterPro" id="IPR011990">
    <property type="entry name" value="TPR-like_helical_dom_sf"/>
</dbReference>